<keyword evidence="3" id="KW-1185">Reference proteome</keyword>
<feature type="region of interest" description="Disordered" evidence="1">
    <location>
        <begin position="73"/>
        <end position="99"/>
    </location>
</feature>
<feature type="compositionally biased region" description="Polar residues" evidence="1">
    <location>
        <begin position="80"/>
        <end position="98"/>
    </location>
</feature>
<evidence type="ECO:0008006" key="4">
    <source>
        <dbReference type="Google" id="ProtNLM"/>
    </source>
</evidence>
<proteinExistence type="predicted"/>
<protein>
    <recommendedName>
        <fullName evidence="4">Transposase</fullName>
    </recommendedName>
</protein>
<reference evidence="2 3" key="1">
    <citation type="submission" date="2020-08" db="EMBL/GenBank/DDBJ databases">
        <title>Genomic Encyclopedia of Type Strains, Phase III (KMG-III): the genomes of soil and plant-associated and newly described type strains.</title>
        <authorList>
            <person name="Whitman W."/>
        </authorList>
    </citation>
    <scope>NUCLEOTIDE SEQUENCE [LARGE SCALE GENOMIC DNA]</scope>
    <source>
        <strain evidence="2 3">CECT 8305</strain>
    </source>
</reference>
<evidence type="ECO:0000313" key="3">
    <source>
        <dbReference type="Proteomes" id="UP000588098"/>
    </source>
</evidence>
<evidence type="ECO:0000256" key="1">
    <source>
        <dbReference type="SAM" id="MobiDB-lite"/>
    </source>
</evidence>
<dbReference type="RefSeq" id="WP_246494595.1">
    <property type="nucleotide sequence ID" value="NZ_JACHJL010000005.1"/>
</dbReference>
<sequence>MERLQAIFVRYCGAPIQTACEYANACLDCRFFITTGDFLNQHRRQRNETRKLIGDAEEAGFSRIVEKNTRTLGKLDPRSNETGNLANRSLTSPGNWRPSTARCAACACCRAPRWWREQLPVKPALDR</sequence>
<evidence type="ECO:0000313" key="2">
    <source>
        <dbReference type="EMBL" id="MBB5935515.1"/>
    </source>
</evidence>
<dbReference type="Proteomes" id="UP000588098">
    <property type="component" value="Unassembled WGS sequence"/>
</dbReference>
<organism evidence="2 3">
    <name type="scientific">Streptomyces zagrosensis</name>
    <dbReference type="NCBI Taxonomy" id="1042984"/>
    <lineage>
        <taxon>Bacteria</taxon>
        <taxon>Bacillati</taxon>
        <taxon>Actinomycetota</taxon>
        <taxon>Actinomycetes</taxon>
        <taxon>Kitasatosporales</taxon>
        <taxon>Streptomycetaceae</taxon>
        <taxon>Streptomyces</taxon>
    </lineage>
</organism>
<dbReference type="EMBL" id="JACHJL010000005">
    <property type="protein sequence ID" value="MBB5935515.1"/>
    <property type="molecule type" value="Genomic_DNA"/>
</dbReference>
<comment type="caution">
    <text evidence="2">The sequence shown here is derived from an EMBL/GenBank/DDBJ whole genome shotgun (WGS) entry which is preliminary data.</text>
</comment>
<accession>A0A7W9Q8F5</accession>
<gene>
    <name evidence="2" type="ORF">FHS42_002577</name>
</gene>
<name>A0A7W9Q8F5_9ACTN</name>
<dbReference type="AlphaFoldDB" id="A0A7W9Q8F5"/>